<evidence type="ECO:0000256" key="2">
    <source>
        <dbReference type="ARBA" id="ARBA00007600"/>
    </source>
</evidence>
<keyword evidence="6" id="KW-0539">Nucleus</keyword>
<dbReference type="InterPro" id="IPR018617">
    <property type="entry name" value="Ima1_N"/>
</dbReference>
<accession>A0A5E4NI30</accession>
<keyword evidence="10" id="KW-1185">Reference proteome</keyword>
<evidence type="ECO:0000256" key="1">
    <source>
        <dbReference type="ARBA" id="ARBA00004473"/>
    </source>
</evidence>
<feature type="transmembrane region" description="Helical" evidence="7">
    <location>
        <begin position="507"/>
        <end position="526"/>
    </location>
</feature>
<feature type="transmembrane region" description="Helical" evidence="7">
    <location>
        <begin position="275"/>
        <end position="295"/>
    </location>
</feature>
<keyword evidence="5 7" id="KW-0472">Membrane</keyword>
<reference evidence="9 10" key="1">
    <citation type="submission" date="2019-08" db="EMBL/GenBank/DDBJ databases">
        <authorList>
            <person name="Alioto T."/>
            <person name="Alioto T."/>
            <person name="Gomez Garrido J."/>
        </authorList>
    </citation>
    <scope>NUCLEOTIDE SEQUENCE [LARGE SCALE GENOMIC DNA]</scope>
</reference>
<feature type="transmembrane region" description="Helical" evidence="7">
    <location>
        <begin position="307"/>
        <end position="326"/>
    </location>
</feature>
<evidence type="ECO:0000256" key="4">
    <source>
        <dbReference type="ARBA" id="ARBA00022989"/>
    </source>
</evidence>
<keyword evidence="3 7" id="KW-0812">Transmembrane</keyword>
<comment type="similarity">
    <text evidence="2">Belongs to the TMEM201 family.</text>
</comment>
<dbReference type="PANTHER" id="PTHR28646">
    <property type="entry name" value="TRANSMEMBRANE PROTEIN 201"/>
    <property type="match status" value="1"/>
</dbReference>
<dbReference type="EMBL" id="CABPRJ010002380">
    <property type="protein sequence ID" value="VVC44445.1"/>
    <property type="molecule type" value="Genomic_DNA"/>
</dbReference>
<keyword evidence="4 7" id="KW-1133">Transmembrane helix</keyword>
<proteinExistence type="inferred from homology"/>
<evidence type="ECO:0000313" key="10">
    <source>
        <dbReference type="Proteomes" id="UP000325440"/>
    </source>
</evidence>
<evidence type="ECO:0000256" key="6">
    <source>
        <dbReference type="ARBA" id="ARBA00023242"/>
    </source>
</evidence>
<organism evidence="9 10">
    <name type="scientific">Cinara cedri</name>
    <dbReference type="NCBI Taxonomy" id="506608"/>
    <lineage>
        <taxon>Eukaryota</taxon>
        <taxon>Metazoa</taxon>
        <taxon>Ecdysozoa</taxon>
        <taxon>Arthropoda</taxon>
        <taxon>Hexapoda</taxon>
        <taxon>Insecta</taxon>
        <taxon>Pterygota</taxon>
        <taxon>Neoptera</taxon>
        <taxon>Paraneoptera</taxon>
        <taxon>Hemiptera</taxon>
        <taxon>Sternorrhyncha</taxon>
        <taxon>Aphidomorpha</taxon>
        <taxon>Aphidoidea</taxon>
        <taxon>Aphididae</taxon>
        <taxon>Lachninae</taxon>
        <taxon>Cinara</taxon>
    </lineage>
</organism>
<feature type="domain" description="Ima1 N-terminal" evidence="8">
    <location>
        <begin position="63"/>
        <end position="178"/>
    </location>
</feature>
<dbReference type="GO" id="GO:0051015">
    <property type="term" value="F:actin filament binding"/>
    <property type="evidence" value="ECO:0007669"/>
    <property type="project" value="TreeGrafter"/>
</dbReference>
<gene>
    <name evidence="9" type="ORF">CINCED_3A007914</name>
</gene>
<evidence type="ECO:0000259" key="8">
    <source>
        <dbReference type="Pfam" id="PF09779"/>
    </source>
</evidence>
<sequence>MDNMIKKYFNNNAFLFSFASDYTTNYLNSINEKPVSSLLAPVTLALFCYYIYVYVRKFYPICVNCWFCNANFKVPFEDRFEYTCVECKQFNGFKNDGSYSKIIPEQHDHRYNKSIFTELQDSPTESKNGLCHKCNIVQELKVKQLASFTPTNEKYFDKEIEIFKKNLEKTLTLCSKCNLYKNKILSIQEQRYNLKSIRMNNRTYMQNVLAWPNICSLCLSFIIFLLSSCPENNLIDWIDRFEDTLVVPHNIITITRLIGMACLCGILCQVYQYSIAVDILSIMVLILWSLLFTVNNFEILKRFQIELLVSIFIILLSAVSIIINLAKKQNIRQTSIKLEDEPYQFSTSYIDTSENGSVKNSDDSEMMDIDYIEVAPKKVKKTLPKNVDNLFQGMKLNETYGVKNNFIRPPKFCIPPKRNKFSGYAESSTGYYTPYSVKDDYTFDTQSLYSQHSFKSQYSPLCHQSISPYTYYVPPHLNQQPSPLNLSQSSNASNIQQQQHSTEWSKMLVYSIPGIILLTLQCYLLYDIKDFMKQK</sequence>
<evidence type="ECO:0000256" key="5">
    <source>
        <dbReference type="ARBA" id="ARBA00023136"/>
    </source>
</evidence>
<dbReference type="GO" id="GO:0030473">
    <property type="term" value="P:nuclear migration along microtubule"/>
    <property type="evidence" value="ECO:0007669"/>
    <property type="project" value="TreeGrafter"/>
</dbReference>
<evidence type="ECO:0000256" key="7">
    <source>
        <dbReference type="SAM" id="Phobius"/>
    </source>
</evidence>
<dbReference type="OrthoDB" id="5966927at2759"/>
<feature type="transmembrane region" description="Helical" evidence="7">
    <location>
        <begin position="35"/>
        <end position="55"/>
    </location>
</feature>
<evidence type="ECO:0000313" key="9">
    <source>
        <dbReference type="EMBL" id="VVC44445.1"/>
    </source>
</evidence>
<dbReference type="AlphaFoldDB" id="A0A5E4NI30"/>
<dbReference type="Proteomes" id="UP000325440">
    <property type="component" value="Unassembled WGS sequence"/>
</dbReference>
<name>A0A5E4NI30_9HEMI</name>
<feature type="transmembrane region" description="Helical" evidence="7">
    <location>
        <begin position="247"/>
        <end position="268"/>
    </location>
</feature>
<dbReference type="PANTHER" id="PTHR28646:SF1">
    <property type="entry name" value="TRANSMEMBRANE PROTEIN 201"/>
    <property type="match status" value="1"/>
</dbReference>
<dbReference type="GO" id="GO:0005637">
    <property type="term" value="C:nuclear inner membrane"/>
    <property type="evidence" value="ECO:0007669"/>
    <property type="project" value="UniProtKB-SubCell"/>
</dbReference>
<protein>
    <submittedName>
        <fullName evidence="9">Ima1, N-terminal domain</fullName>
    </submittedName>
</protein>
<feature type="transmembrane region" description="Helical" evidence="7">
    <location>
        <begin position="208"/>
        <end position="227"/>
    </location>
</feature>
<comment type="subcellular location">
    <subcellularLocation>
        <location evidence="1">Nucleus inner membrane</location>
        <topology evidence="1">Multi-pass membrane protein</topology>
    </subcellularLocation>
</comment>
<dbReference type="InterPro" id="IPR040041">
    <property type="entry name" value="TMEM201"/>
</dbReference>
<dbReference type="GO" id="GO:0005521">
    <property type="term" value="F:lamin binding"/>
    <property type="evidence" value="ECO:0007669"/>
    <property type="project" value="TreeGrafter"/>
</dbReference>
<evidence type="ECO:0000256" key="3">
    <source>
        <dbReference type="ARBA" id="ARBA00022692"/>
    </source>
</evidence>
<dbReference type="Pfam" id="PF09779">
    <property type="entry name" value="Ima1_N"/>
    <property type="match status" value="1"/>
</dbReference>